<dbReference type="InterPro" id="IPR000477">
    <property type="entry name" value="RT_dom"/>
</dbReference>
<dbReference type="InterPro" id="IPR036691">
    <property type="entry name" value="Endo/exonu/phosph_ase_sf"/>
</dbReference>
<dbReference type="InterPro" id="IPR005135">
    <property type="entry name" value="Endo/exonuclease/phosphatase"/>
</dbReference>
<feature type="coiled-coil region" evidence="1">
    <location>
        <begin position="301"/>
        <end position="328"/>
    </location>
</feature>
<proteinExistence type="predicted"/>
<protein>
    <recommendedName>
        <fullName evidence="2">Reverse transcriptase domain-containing protein</fullName>
    </recommendedName>
</protein>
<dbReference type="SUPFAM" id="SSF56219">
    <property type="entry name" value="DNase I-like"/>
    <property type="match status" value="1"/>
</dbReference>
<dbReference type="Pfam" id="PF13966">
    <property type="entry name" value="zf-RVT"/>
    <property type="match status" value="1"/>
</dbReference>
<evidence type="ECO:0000256" key="1">
    <source>
        <dbReference type="SAM" id="Coils"/>
    </source>
</evidence>
<dbReference type="Pfam" id="PF13456">
    <property type="entry name" value="RVT_3"/>
    <property type="match status" value="1"/>
</dbReference>
<dbReference type="Pfam" id="PF03372">
    <property type="entry name" value="Exo_endo_phos"/>
    <property type="match status" value="1"/>
</dbReference>
<dbReference type="GO" id="GO:0004523">
    <property type="term" value="F:RNA-DNA hybrid ribonuclease activity"/>
    <property type="evidence" value="ECO:0007669"/>
    <property type="project" value="InterPro"/>
</dbReference>
<organism evidence="3">
    <name type="scientific">Beta vulgaris subsp. vulgaris</name>
    <name type="common">Beet</name>
    <dbReference type="NCBI Taxonomy" id="3555"/>
    <lineage>
        <taxon>Eukaryota</taxon>
        <taxon>Viridiplantae</taxon>
        <taxon>Streptophyta</taxon>
        <taxon>Embryophyta</taxon>
        <taxon>Tracheophyta</taxon>
        <taxon>Spermatophyta</taxon>
        <taxon>Magnoliopsida</taxon>
        <taxon>eudicotyledons</taxon>
        <taxon>Gunneridae</taxon>
        <taxon>Pentapetalae</taxon>
        <taxon>Caryophyllales</taxon>
        <taxon>Chenopodiaceae</taxon>
        <taxon>Betoideae</taxon>
        <taxon>Beta</taxon>
    </lineage>
</organism>
<dbReference type="EMBL" id="FR852857">
    <property type="protein sequence ID" value="CCA66180.1"/>
    <property type="molecule type" value="Genomic_DNA"/>
</dbReference>
<dbReference type="PANTHER" id="PTHR33116">
    <property type="entry name" value="REVERSE TRANSCRIPTASE ZINC-BINDING DOMAIN-CONTAINING PROTEIN-RELATED-RELATED"/>
    <property type="match status" value="1"/>
</dbReference>
<evidence type="ECO:0000259" key="2">
    <source>
        <dbReference type="PROSITE" id="PS50878"/>
    </source>
</evidence>
<dbReference type="InterPro" id="IPR043502">
    <property type="entry name" value="DNA/RNA_pol_sf"/>
</dbReference>
<dbReference type="PROSITE" id="PS50878">
    <property type="entry name" value="RT_POL"/>
    <property type="match status" value="1"/>
</dbReference>
<dbReference type="Gene3D" id="3.60.10.10">
    <property type="entry name" value="Endonuclease/exonuclease/phosphatase"/>
    <property type="match status" value="1"/>
</dbReference>
<evidence type="ECO:0000313" key="3">
    <source>
        <dbReference type="EMBL" id="CCA66180.1"/>
    </source>
</evidence>
<dbReference type="PANTHER" id="PTHR33116:SF78">
    <property type="entry name" value="OS12G0587133 PROTEIN"/>
    <property type="match status" value="1"/>
</dbReference>
<dbReference type="InterPro" id="IPR012337">
    <property type="entry name" value="RNaseH-like_sf"/>
</dbReference>
<name>F4NCK9_BETVV</name>
<feature type="domain" description="Reverse transcriptase" evidence="2">
    <location>
        <begin position="474"/>
        <end position="752"/>
    </location>
</feature>
<dbReference type="SUPFAM" id="SSF53098">
    <property type="entry name" value="Ribonuclease H-like"/>
    <property type="match status" value="1"/>
</dbReference>
<dbReference type="GO" id="GO:0003676">
    <property type="term" value="F:nucleic acid binding"/>
    <property type="evidence" value="ECO:0007669"/>
    <property type="project" value="InterPro"/>
</dbReference>
<sequence length="1383" mass="157576">MKPILSWNIRGLNARMKRASLRKLIAINNPGCVFVQETKMENINARLMRTCWKSNEIEWIFSPSRGSSGGILAIWDKNIFNANSNVIHQSWIAISGIFSTDQFECTLITVYNPCEIAARSEVWKQIIEFQNSNPLPCLLVGDFNEVLRPSERGSLSFSHNGINDFKSFVQELKLLEIPSSSRAYTWYRANSKSLLDRLLVSPEWVSHCPNIKVSILQRGLSDHCPLLVHSHIQEWGPKPFRFNNCWLTDPKCMKIVEASWSSSPKISVVEKLKETKKRLKEWNLNEFGSIDANIRKLEDCIANFDKEADERELDKEELEKRREAQADLWKWMKRKEIYWAQRSRITWLKAGDKNTKFFHAIASNKKRKNMMACIETDGQSTNDPSQIKKEARAFFKKIFKEDHVKRPTLENLHLKRLSQNQANSLITPFTTEEIDTAVSSCASDKAPGPDGFNFKFVKSAWDIIKTDIYGIVNDFWETGCLPQGCNTAYIALIPKIDNPSSLKDYRPISMVGFIYKIVAKLLAKRLQSVISSLISPLQSSYVKGRQILDGALVASEIIESCKKRNIEAILLKLDFHKAYDSVSWNFLQWTLDQMNFPVKWCEWIKTCVTSASASILVNGSPTPPFKLHRGLRQGDPLSPFLFVLVGEVLSQMISKATSLQLWRGIPACSRGSEITHLQYADDTLMFCEANTNSLKNIQKTLIIFQLVSGLQVNFHKSSLMGLNVTSSWIQEAANSLMCKIGTIPFSYLGLPIGDNPARIRTWDPIIDKLEKKLASWKGKLLSLGGRLTLIKASLSNLPLYYMSLFPVPKGVIEKINKLMRAFLWCGDFGKRPFSMVSWSIVQQPKTSGGLGIGNILHKNLSLLFKWIWRLFENPSSMWGSIIRSKYNYSSTCSISDLKKPVSGGPWKSICAAVLGHEGARLIAVNGMRKNVGNGISSLFWHDTWLCEQPLKRIAPRLFSIAINKNSSIASYGVWEGFNWVWVFSWKRVLRPQDLVEKAHLDELLKSVRLDPNADDQLIWAPEKSGRFSTKSFSKELSKMTPPTHSDAVKGVWRGLVPHRIEVFVWIALLGKINSRHKLAAFGIISEEEDICPLCDEGSETSDHLLLHCVEAQKLWAWWLDIWKVKWVFPSSLLDAFSQWKCIKKKSNFFKKVWAASFFVIIWTIWKERNLRIFHNSSSNAMNLQDLVLLRLGWWIGAWDCRFPYSPTDIQRNPLCLEWSDQRVCAQLLKQQPENDSWVPPPPQVLKWNVDASVINSNSCSAIGGILRNHKGEFMCVFSSPVPYIEINCAEILAIHRAIQISLQSDKTKNANLLLESDSANAVMWCNSESGGPWNMNFQLNFIRSMRKKGLNISITYKGRSSNVVADSLAKQGHHRKSEFIAWL</sequence>
<dbReference type="Pfam" id="PF00078">
    <property type="entry name" value="RVT_1"/>
    <property type="match status" value="1"/>
</dbReference>
<dbReference type="InterPro" id="IPR044730">
    <property type="entry name" value="RNase_H-like_dom_plant"/>
</dbReference>
<reference evidence="3" key="1">
    <citation type="journal article" date="2014" name="Plant J.">
        <title>Profiling of extensively diversified plant LINEs reveals distinct plant-specific subclades.</title>
        <authorList>
            <person name="Heitkam T."/>
            <person name="Holtgrawe D."/>
            <person name="Dohm J.C."/>
            <person name="Minoche A.E."/>
            <person name="Himmelbauer H."/>
            <person name="Weisshaar B."/>
            <person name="Schmidt T."/>
        </authorList>
    </citation>
    <scope>NUCLEOTIDE SEQUENCE</scope>
</reference>
<dbReference type="InterPro" id="IPR036397">
    <property type="entry name" value="RNaseH_sf"/>
</dbReference>
<dbReference type="CDD" id="cd01650">
    <property type="entry name" value="RT_nLTR_like"/>
    <property type="match status" value="1"/>
</dbReference>
<dbReference type="CDD" id="cd06222">
    <property type="entry name" value="RNase_H_like"/>
    <property type="match status" value="1"/>
</dbReference>
<dbReference type="InterPro" id="IPR002156">
    <property type="entry name" value="RNaseH_domain"/>
</dbReference>
<accession>F4NCK9</accession>
<dbReference type="Gene3D" id="3.30.420.10">
    <property type="entry name" value="Ribonuclease H-like superfamily/Ribonuclease H"/>
    <property type="match status" value="1"/>
</dbReference>
<dbReference type="InterPro" id="IPR026960">
    <property type="entry name" value="RVT-Znf"/>
</dbReference>
<dbReference type="SUPFAM" id="SSF56672">
    <property type="entry name" value="DNA/RNA polymerases"/>
    <property type="match status" value="1"/>
</dbReference>
<keyword evidence="1" id="KW-0175">Coiled coil</keyword>